<proteinExistence type="predicted"/>
<dbReference type="Gene3D" id="3.10.180.10">
    <property type="entry name" value="2,3-Dihydroxybiphenyl 1,2-Dioxygenase, domain 1"/>
    <property type="match status" value="1"/>
</dbReference>
<reference evidence="2" key="1">
    <citation type="journal article" date="2020" name="mSystems">
        <title>Genome- and Community-Level Interaction Insights into Carbon Utilization and Element Cycling Functions of Hydrothermarchaeota in Hydrothermal Sediment.</title>
        <authorList>
            <person name="Zhou Z."/>
            <person name="Liu Y."/>
            <person name="Xu W."/>
            <person name="Pan J."/>
            <person name="Luo Z.H."/>
            <person name="Li M."/>
        </authorList>
    </citation>
    <scope>NUCLEOTIDE SEQUENCE [LARGE SCALE GENOMIC DNA]</scope>
    <source>
        <strain evidence="2">SpSt-381</strain>
    </source>
</reference>
<feature type="domain" description="VOC" evidence="1">
    <location>
        <begin position="1"/>
        <end position="115"/>
    </location>
</feature>
<dbReference type="InterPro" id="IPR029068">
    <property type="entry name" value="Glyas_Bleomycin-R_OHBP_Dase"/>
</dbReference>
<comment type="caution">
    <text evidence="2">The sequence shown here is derived from an EMBL/GenBank/DDBJ whole genome shotgun (WGS) entry which is preliminary data.</text>
</comment>
<protein>
    <submittedName>
        <fullName evidence="2">VOC family protein</fullName>
    </submittedName>
</protein>
<gene>
    <name evidence="2" type="ORF">ENR23_13905</name>
</gene>
<name>A0A832ML57_UNCEI</name>
<dbReference type="PANTHER" id="PTHR36437">
    <property type="entry name" value="GLYOXALASE/BLEOMYCIN RESISTANCE PROTEIN/DIOXYGENASE"/>
    <property type="match status" value="1"/>
</dbReference>
<dbReference type="InterPro" id="IPR037523">
    <property type="entry name" value="VOC_core"/>
</dbReference>
<accession>A0A832ML57</accession>
<dbReference type="EMBL" id="DSQF01000029">
    <property type="protein sequence ID" value="HGZ44480.1"/>
    <property type="molecule type" value="Genomic_DNA"/>
</dbReference>
<dbReference type="AlphaFoldDB" id="A0A832ML57"/>
<dbReference type="PROSITE" id="PS51819">
    <property type="entry name" value="VOC"/>
    <property type="match status" value="1"/>
</dbReference>
<dbReference type="PANTHER" id="PTHR36437:SF2">
    <property type="entry name" value="GLYOXALASE_BLEOMYCIN RESISTANCE PROTEIN_DIOXYGENASE"/>
    <property type="match status" value="1"/>
</dbReference>
<evidence type="ECO:0000259" key="1">
    <source>
        <dbReference type="PROSITE" id="PS51819"/>
    </source>
</evidence>
<dbReference type="InterPro" id="IPR004360">
    <property type="entry name" value="Glyas_Fos-R_dOase_dom"/>
</dbReference>
<dbReference type="SUPFAM" id="SSF54593">
    <property type="entry name" value="Glyoxalase/Bleomycin resistance protein/Dihydroxybiphenyl dioxygenase"/>
    <property type="match status" value="1"/>
</dbReference>
<dbReference type="Pfam" id="PF00903">
    <property type="entry name" value="Glyoxalase"/>
    <property type="match status" value="1"/>
</dbReference>
<organism evidence="2">
    <name type="scientific">Eiseniibacteriota bacterium</name>
    <dbReference type="NCBI Taxonomy" id="2212470"/>
    <lineage>
        <taxon>Bacteria</taxon>
        <taxon>Candidatus Eiseniibacteriota</taxon>
    </lineage>
</organism>
<sequence>MQYATQDLDAVRRFYVETLGFTNALAPEGMPYLTVFVTPTASLWFMTPPADQAPDQWQPPGEPFLYLFVEDVDRAHADLAAKGVSFVQAPADMPWGHRMAVLLDPEGRRVCLATNRRPAPARTEPEAS</sequence>
<evidence type="ECO:0000313" key="2">
    <source>
        <dbReference type="EMBL" id="HGZ44480.1"/>
    </source>
</evidence>